<reference evidence="1" key="1">
    <citation type="submission" date="2022-02" db="EMBL/GenBank/DDBJ databases">
        <title>Plant Genome Project.</title>
        <authorList>
            <person name="Zhang R.-G."/>
        </authorList>
    </citation>
    <scope>NUCLEOTIDE SEQUENCE</scope>
    <source>
        <strain evidence="1">AT1</strain>
    </source>
</reference>
<keyword evidence="2" id="KW-1185">Reference proteome</keyword>
<accession>A0ACC0MDH7</accession>
<protein>
    <submittedName>
        <fullName evidence="1">Uncharacterized protein</fullName>
    </submittedName>
</protein>
<sequence>MISSPEAAKLVTRAHLFKPTFPASEERRGCSENRQIEELYSACSSFFHREIQKQSCRFESPYSLSLKRIVERRPPPPPNGHKDAKQFKSKGLDHYDLLVELCEGTLATGAFAGYPSTLGSPHSRGAMEKLDSSDVVWNFLQKQISKVLTWSSVLPVCWYYLCCCVQPLLSVDCAVVWPITLLLQQLLLHAVKQQFCGCCFLMPPFEAAAL</sequence>
<evidence type="ECO:0000313" key="2">
    <source>
        <dbReference type="Proteomes" id="UP001062846"/>
    </source>
</evidence>
<name>A0ACC0MDH7_RHOML</name>
<proteinExistence type="predicted"/>
<dbReference type="Proteomes" id="UP001062846">
    <property type="component" value="Chromosome 9"/>
</dbReference>
<comment type="caution">
    <text evidence="1">The sequence shown here is derived from an EMBL/GenBank/DDBJ whole genome shotgun (WGS) entry which is preliminary data.</text>
</comment>
<gene>
    <name evidence="1" type="ORF">RHMOL_Rhmol09G0119100</name>
</gene>
<evidence type="ECO:0000313" key="1">
    <source>
        <dbReference type="EMBL" id="KAI8538629.1"/>
    </source>
</evidence>
<dbReference type="EMBL" id="CM046396">
    <property type="protein sequence ID" value="KAI8538629.1"/>
    <property type="molecule type" value="Genomic_DNA"/>
</dbReference>
<organism evidence="1 2">
    <name type="scientific">Rhododendron molle</name>
    <name type="common">Chinese azalea</name>
    <name type="synonym">Azalea mollis</name>
    <dbReference type="NCBI Taxonomy" id="49168"/>
    <lineage>
        <taxon>Eukaryota</taxon>
        <taxon>Viridiplantae</taxon>
        <taxon>Streptophyta</taxon>
        <taxon>Embryophyta</taxon>
        <taxon>Tracheophyta</taxon>
        <taxon>Spermatophyta</taxon>
        <taxon>Magnoliopsida</taxon>
        <taxon>eudicotyledons</taxon>
        <taxon>Gunneridae</taxon>
        <taxon>Pentapetalae</taxon>
        <taxon>asterids</taxon>
        <taxon>Ericales</taxon>
        <taxon>Ericaceae</taxon>
        <taxon>Ericoideae</taxon>
        <taxon>Rhodoreae</taxon>
        <taxon>Rhododendron</taxon>
    </lineage>
</organism>